<protein>
    <submittedName>
        <fullName evidence="1">MMPL family transporter</fullName>
    </submittedName>
</protein>
<dbReference type="Proteomes" id="UP001597045">
    <property type="component" value="Unassembled WGS sequence"/>
</dbReference>
<organism evidence="1 2">
    <name type="scientific">Kibdelosporangium lantanae</name>
    <dbReference type="NCBI Taxonomy" id="1497396"/>
    <lineage>
        <taxon>Bacteria</taxon>
        <taxon>Bacillati</taxon>
        <taxon>Actinomycetota</taxon>
        <taxon>Actinomycetes</taxon>
        <taxon>Pseudonocardiales</taxon>
        <taxon>Pseudonocardiaceae</taxon>
        <taxon>Kibdelosporangium</taxon>
    </lineage>
</organism>
<dbReference type="EMBL" id="JBHTIS010003881">
    <property type="protein sequence ID" value="MFD1051803.1"/>
    <property type="molecule type" value="Genomic_DNA"/>
</dbReference>
<evidence type="ECO:0000313" key="2">
    <source>
        <dbReference type="Proteomes" id="UP001597045"/>
    </source>
</evidence>
<sequence>MFLRLGLFVARHARSVLVATLLVVIAAGAFGFTAFSKLRSGGFDDPNAESSQVSALLKANFGVTDGLVFLIRGPVDDPAVKQAGLELTKQLAADPKLREVA</sequence>
<gene>
    <name evidence="1" type="ORF">ACFQ1S_42725</name>
</gene>
<comment type="caution">
    <text evidence="1">The sequence shown here is derived from an EMBL/GenBank/DDBJ whole genome shotgun (WGS) entry which is preliminary data.</text>
</comment>
<proteinExistence type="predicted"/>
<name>A0ABW3MM57_9PSEU</name>
<feature type="non-terminal residue" evidence="1">
    <location>
        <position position="101"/>
    </location>
</feature>
<accession>A0ABW3MM57</accession>
<keyword evidence="2" id="KW-1185">Reference proteome</keyword>
<evidence type="ECO:0000313" key="1">
    <source>
        <dbReference type="EMBL" id="MFD1051803.1"/>
    </source>
</evidence>
<reference evidence="2" key="1">
    <citation type="journal article" date="2019" name="Int. J. Syst. Evol. Microbiol.">
        <title>The Global Catalogue of Microorganisms (GCM) 10K type strain sequencing project: providing services to taxonomists for standard genome sequencing and annotation.</title>
        <authorList>
            <consortium name="The Broad Institute Genomics Platform"/>
            <consortium name="The Broad Institute Genome Sequencing Center for Infectious Disease"/>
            <person name="Wu L."/>
            <person name="Ma J."/>
        </authorList>
    </citation>
    <scope>NUCLEOTIDE SEQUENCE [LARGE SCALE GENOMIC DNA]</scope>
    <source>
        <strain evidence="2">JCM 31486</strain>
    </source>
</reference>